<feature type="transmembrane region" description="Helical" evidence="3">
    <location>
        <begin position="126"/>
        <end position="145"/>
    </location>
</feature>
<evidence type="ECO:0000313" key="5">
    <source>
        <dbReference type="EMBL" id="RVU21910.1"/>
    </source>
</evidence>
<dbReference type="PANTHER" id="PTHR45138">
    <property type="entry name" value="REGULATORY COMPONENTS OF SENSORY TRANSDUCTION SYSTEM"/>
    <property type="match status" value="1"/>
</dbReference>
<dbReference type="GO" id="GO:0052621">
    <property type="term" value="F:diguanylate cyclase activity"/>
    <property type="evidence" value="ECO:0007669"/>
    <property type="project" value="UniProtKB-EC"/>
</dbReference>
<dbReference type="EMBL" id="SACP01000001">
    <property type="protein sequence ID" value="RVU21910.1"/>
    <property type="molecule type" value="Genomic_DNA"/>
</dbReference>
<dbReference type="NCBIfam" id="TIGR00254">
    <property type="entry name" value="GGDEF"/>
    <property type="match status" value="1"/>
</dbReference>
<feature type="transmembrane region" description="Helical" evidence="3">
    <location>
        <begin position="42"/>
        <end position="58"/>
    </location>
</feature>
<keyword evidence="3" id="KW-1133">Transmembrane helix</keyword>
<dbReference type="InterPro" id="IPR050469">
    <property type="entry name" value="Diguanylate_Cyclase"/>
</dbReference>
<dbReference type="OrthoDB" id="9812260at2"/>
<organism evidence="5 6">
    <name type="scientific">Methylobacterium oryzihabitans</name>
    <dbReference type="NCBI Taxonomy" id="2499852"/>
    <lineage>
        <taxon>Bacteria</taxon>
        <taxon>Pseudomonadati</taxon>
        <taxon>Pseudomonadota</taxon>
        <taxon>Alphaproteobacteria</taxon>
        <taxon>Hyphomicrobiales</taxon>
        <taxon>Methylobacteriaceae</taxon>
        <taxon>Methylobacterium</taxon>
    </lineage>
</organism>
<sequence>MPESAIRHFFGIEGRPLLDPWLRFAPAIEAHHDREQARARTAELRSAIVIGLVLYNVYNVTSLVLLPDVFWLSVALRVAVVTPASLALAWVIGRTSPAWAERLILAGILNAYVVPVFLFWRTADPSGAFTFGEFSLTIVYANMLLALRFRHAAIFTAGALGVTALAVVAKDGLDPALRPAFLLQSATACLFSLHANYRTEGRRCRTYLAALGATLQADAAETARRQFHDLSRTDALTELPNRRHLSDILDRWLSDPRPVALMMVDIDHFKLYNDALGHPAGDDCLRRVAQVFAAAGGTEDRFCARFGGEEFAFALRGVTRLEAARFARRLLQAIERTGIPHPARPDGLGIVTISLGAMLKPEGASLSPAEALAAADRALYRAKSRGRNRFAIEGEEPEGFARIA</sequence>
<comment type="caution">
    <text evidence="5">The sequence shown here is derived from an EMBL/GenBank/DDBJ whole genome shotgun (WGS) entry which is preliminary data.</text>
</comment>
<feature type="transmembrane region" description="Helical" evidence="3">
    <location>
        <begin position="152"/>
        <end position="169"/>
    </location>
</feature>
<feature type="domain" description="GGDEF" evidence="4">
    <location>
        <begin position="257"/>
        <end position="395"/>
    </location>
</feature>
<dbReference type="CDD" id="cd01949">
    <property type="entry name" value="GGDEF"/>
    <property type="match status" value="1"/>
</dbReference>
<dbReference type="Pfam" id="PF00990">
    <property type="entry name" value="GGDEF"/>
    <property type="match status" value="1"/>
</dbReference>
<feature type="transmembrane region" description="Helical" evidence="3">
    <location>
        <begin position="103"/>
        <end position="120"/>
    </location>
</feature>
<dbReference type="InterPro" id="IPR043128">
    <property type="entry name" value="Rev_trsase/Diguanyl_cyclase"/>
</dbReference>
<dbReference type="GO" id="GO:0043709">
    <property type="term" value="P:cell adhesion involved in single-species biofilm formation"/>
    <property type="evidence" value="ECO:0007669"/>
    <property type="project" value="TreeGrafter"/>
</dbReference>
<accession>A0A3S2VFP9</accession>
<proteinExistence type="predicted"/>
<evidence type="ECO:0000259" key="4">
    <source>
        <dbReference type="PROSITE" id="PS50887"/>
    </source>
</evidence>
<keyword evidence="3" id="KW-0472">Membrane</keyword>
<evidence type="ECO:0000256" key="2">
    <source>
        <dbReference type="ARBA" id="ARBA00034247"/>
    </source>
</evidence>
<dbReference type="Gene3D" id="3.30.70.270">
    <property type="match status" value="1"/>
</dbReference>
<evidence type="ECO:0000256" key="3">
    <source>
        <dbReference type="SAM" id="Phobius"/>
    </source>
</evidence>
<dbReference type="PANTHER" id="PTHR45138:SF9">
    <property type="entry name" value="DIGUANYLATE CYCLASE DGCM-RELATED"/>
    <property type="match status" value="1"/>
</dbReference>
<dbReference type="FunFam" id="3.30.70.270:FF:000001">
    <property type="entry name" value="Diguanylate cyclase domain protein"/>
    <property type="match status" value="1"/>
</dbReference>
<dbReference type="PROSITE" id="PS50887">
    <property type="entry name" value="GGDEF"/>
    <property type="match status" value="1"/>
</dbReference>
<dbReference type="AlphaFoldDB" id="A0A3S2VFP9"/>
<dbReference type="GO" id="GO:1902201">
    <property type="term" value="P:negative regulation of bacterial-type flagellum-dependent cell motility"/>
    <property type="evidence" value="ECO:0007669"/>
    <property type="project" value="TreeGrafter"/>
</dbReference>
<name>A0A3S2VFP9_9HYPH</name>
<comment type="catalytic activity">
    <reaction evidence="2">
        <text>2 GTP = 3',3'-c-di-GMP + 2 diphosphate</text>
        <dbReference type="Rhea" id="RHEA:24898"/>
        <dbReference type="ChEBI" id="CHEBI:33019"/>
        <dbReference type="ChEBI" id="CHEBI:37565"/>
        <dbReference type="ChEBI" id="CHEBI:58805"/>
        <dbReference type="EC" id="2.7.7.65"/>
    </reaction>
</comment>
<feature type="transmembrane region" description="Helical" evidence="3">
    <location>
        <begin position="70"/>
        <end position="91"/>
    </location>
</feature>
<dbReference type="RefSeq" id="WP_127727152.1">
    <property type="nucleotide sequence ID" value="NZ_SACP01000001.1"/>
</dbReference>
<dbReference type="EC" id="2.7.7.65" evidence="1"/>
<evidence type="ECO:0000256" key="1">
    <source>
        <dbReference type="ARBA" id="ARBA00012528"/>
    </source>
</evidence>
<dbReference type="GO" id="GO:0005886">
    <property type="term" value="C:plasma membrane"/>
    <property type="evidence" value="ECO:0007669"/>
    <property type="project" value="TreeGrafter"/>
</dbReference>
<gene>
    <name evidence="5" type="ORF">EOE48_02370</name>
</gene>
<evidence type="ECO:0000313" key="6">
    <source>
        <dbReference type="Proteomes" id="UP000286997"/>
    </source>
</evidence>
<reference evidence="5 6" key="1">
    <citation type="submission" date="2019-01" db="EMBL/GenBank/DDBJ databases">
        <authorList>
            <person name="Chen W.-M."/>
        </authorList>
    </citation>
    <scope>NUCLEOTIDE SEQUENCE [LARGE SCALE GENOMIC DNA]</scope>
    <source>
        <strain evidence="5 6">TER-1</strain>
    </source>
</reference>
<dbReference type="Proteomes" id="UP000286997">
    <property type="component" value="Unassembled WGS sequence"/>
</dbReference>
<dbReference type="InterPro" id="IPR000160">
    <property type="entry name" value="GGDEF_dom"/>
</dbReference>
<keyword evidence="3" id="KW-0812">Transmembrane</keyword>
<dbReference type="InterPro" id="IPR029787">
    <property type="entry name" value="Nucleotide_cyclase"/>
</dbReference>
<dbReference type="SUPFAM" id="SSF55073">
    <property type="entry name" value="Nucleotide cyclase"/>
    <property type="match status" value="1"/>
</dbReference>
<protein>
    <recommendedName>
        <fullName evidence="1">diguanylate cyclase</fullName>
        <ecNumber evidence="1">2.7.7.65</ecNumber>
    </recommendedName>
</protein>
<keyword evidence="6" id="KW-1185">Reference proteome</keyword>
<dbReference type="SMART" id="SM00267">
    <property type="entry name" value="GGDEF"/>
    <property type="match status" value="1"/>
</dbReference>